<name>F3QPS1_9BACT</name>
<organism evidence="1 2">
    <name type="scientific">Paraprevotella xylaniphila YIT 11841</name>
    <dbReference type="NCBI Taxonomy" id="762982"/>
    <lineage>
        <taxon>Bacteria</taxon>
        <taxon>Pseudomonadati</taxon>
        <taxon>Bacteroidota</taxon>
        <taxon>Bacteroidia</taxon>
        <taxon>Bacteroidales</taxon>
        <taxon>Prevotellaceae</taxon>
        <taxon>Paraprevotella</taxon>
    </lineage>
</organism>
<evidence type="ECO:0000313" key="1">
    <source>
        <dbReference type="EMBL" id="EGG57846.1"/>
    </source>
</evidence>
<dbReference type="AlphaFoldDB" id="F3QPS1"/>
<gene>
    <name evidence="1" type="ORF">HMPREF9442_00158</name>
</gene>
<proteinExistence type="predicted"/>
<reference evidence="1 2" key="1">
    <citation type="submission" date="2011-02" db="EMBL/GenBank/DDBJ databases">
        <authorList>
            <person name="Weinstock G."/>
            <person name="Sodergren E."/>
            <person name="Clifton S."/>
            <person name="Fulton L."/>
            <person name="Fulton B."/>
            <person name="Courtney L."/>
            <person name="Fronick C."/>
            <person name="Harrison M."/>
            <person name="Strong C."/>
            <person name="Farmer C."/>
            <person name="Delahaunty K."/>
            <person name="Markovic C."/>
            <person name="Hall O."/>
            <person name="Minx P."/>
            <person name="Tomlinson C."/>
            <person name="Mitreva M."/>
            <person name="Hou S."/>
            <person name="Chen J."/>
            <person name="Wollam A."/>
            <person name="Pepin K.H."/>
            <person name="Johnson M."/>
            <person name="Bhonagiri V."/>
            <person name="Zhang X."/>
            <person name="Suruliraj S."/>
            <person name="Warren W."/>
            <person name="Chinwalla A."/>
            <person name="Mardis E.R."/>
            <person name="Wilson R.K."/>
        </authorList>
    </citation>
    <scope>NUCLEOTIDE SEQUENCE [LARGE SCALE GENOMIC DNA]</scope>
    <source>
        <strain evidence="1 2">YIT 11841</strain>
    </source>
</reference>
<dbReference type="Proteomes" id="UP000005546">
    <property type="component" value="Unassembled WGS sequence"/>
</dbReference>
<sequence length="84" mass="9605">MQPKTYIYSKLAFFHPIISGFHFTEKRKKLSSCNKTRNKRDNLPGLVFLGTNRTSPKAQTDCAGKPIQAFRHSPIGYFLSEIKT</sequence>
<dbReference type="EMBL" id="AFBR01000005">
    <property type="protein sequence ID" value="EGG57846.1"/>
    <property type="molecule type" value="Genomic_DNA"/>
</dbReference>
<accession>F3QPS1</accession>
<dbReference type="HOGENOM" id="CLU_2570673_0_0_10"/>
<comment type="caution">
    <text evidence="1">The sequence shown here is derived from an EMBL/GenBank/DDBJ whole genome shotgun (WGS) entry which is preliminary data.</text>
</comment>
<protein>
    <submittedName>
        <fullName evidence="1">Uncharacterized protein</fullName>
    </submittedName>
</protein>
<evidence type="ECO:0000313" key="2">
    <source>
        <dbReference type="Proteomes" id="UP000005546"/>
    </source>
</evidence>
<keyword evidence="2" id="KW-1185">Reference proteome</keyword>